<evidence type="ECO:0000256" key="2">
    <source>
        <dbReference type="ARBA" id="ARBA00010488"/>
    </source>
</evidence>
<dbReference type="InterPro" id="IPR043148">
    <property type="entry name" value="TagF_C"/>
</dbReference>
<keyword evidence="6" id="KW-0472">Membrane</keyword>
<feature type="domain" description="Glycosyltransferase 2-like" evidence="7">
    <location>
        <begin position="6"/>
        <end position="170"/>
    </location>
</feature>
<dbReference type="Gene3D" id="3.40.50.12580">
    <property type="match status" value="1"/>
</dbReference>
<dbReference type="Gene3D" id="3.90.550.10">
    <property type="entry name" value="Spore Coat Polysaccharide Biosynthesis Protein SpsA, Chain A"/>
    <property type="match status" value="1"/>
</dbReference>
<dbReference type="SUPFAM" id="SSF53756">
    <property type="entry name" value="UDP-Glycosyltransferase/glycogen phosphorylase"/>
    <property type="match status" value="1"/>
</dbReference>
<dbReference type="SUPFAM" id="SSF53448">
    <property type="entry name" value="Nucleotide-diphospho-sugar transferases"/>
    <property type="match status" value="1"/>
</dbReference>
<keyword evidence="3" id="KW-1003">Cell membrane</keyword>
<dbReference type="InterPro" id="IPR007554">
    <property type="entry name" value="Glycerophosphate_synth"/>
</dbReference>
<dbReference type="PANTHER" id="PTHR37316:SF3">
    <property type="entry name" value="TEICHOIC ACID GLYCEROL-PHOSPHATE TRANSFERASE"/>
    <property type="match status" value="1"/>
</dbReference>
<keyword evidence="9" id="KW-1185">Reference proteome</keyword>
<evidence type="ECO:0000313" key="8">
    <source>
        <dbReference type="EMBL" id="GAA2095460.1"/>
    </source>
</evidence>
<evidence type="ECO:0000256" key="4">
    <source>
        <dbReference type="ARBA" id="ARBA00022679"/>
    </source>
</evidence>
<comment type="caution">
    <text evidence="8">The sequence shown here is derived from an EMBL/GenBank/DDBJ whole genome shotgun (WGS) entry which is preliminary data.</text>
</comment>
<evidence type="ECO:0000313" key="9">
    <source>
        <dbReference type="Proteomes" id="UP001500897"/>
    </source>
</evidence>
<evidence type="ECO:0000256" key="5">
    <source>
        <dbReference type="ARBA" id="ARBA00022944"/>
    </source>
</evidence>
<evidence type="ECO:0000256" key="6">
    <source>
        <dbReference type="ARBA" id="ARBA00023136"/>
    </source>
</evidence>
<protein>
    <recommendedName>
        <fullName evidence="7">Glycosyltransferase 2-like domain-containing protein</fullName>
    </recommendedName>
</protein>
<evidence type="ECO:0000256" key="1">
    <source>
        <dbReference type="ARBA" id="ARBA00004202"/>
    </source>
</evidence>
<comment type="subcellular location">
    <subcellularLocation>
        <location evidence="1">Cell membrane</location>
        <topology evidence="1">Peripheral membrane protein</topology>
    </subcellularLocation>
</comment>
<accession>A0ABP5IBI8</accession>
<dbReference type="InterPro" id="IPR001173">
    <property type="entry name" value="Glyco_trans_2-like"/>
</dbReference>
<name>A0ABP5IBI8_9ACTN</name>
<dbReference type="Proteomes" id="UP001500897">
    <property type="component" value="Unassembled WGS sequence"/>
</dbReference>
<dbReference type="InterPro" id="IPR029044">
    <property type="entry name" value="Nucleotide-diphossugar_trans"/>
</dbReference>
<dbReference type="CDD" id="cd00761">
    <property type="entry name" value="Glyco_tranf_GTA_type"/>
    <property type="match status" value="1"/>
</dbReference>
<reference evidence="9" key="1">
    <citation type="journal article" date="2019" name="Int. J. Syst. Evol. Microbiol.">
        <title>The Global Catalogue of Microorganisms (GCM) 10K type strain sequencing project: providing services to taxonomists for standard genome sequencing and annotation.</title>
        <authorList>
            <consortium name="The Broad Institute Genomics Platform"/>
            <consortium name="The Broad Institute Genome Sequencing Center for Infectious Disease"/>
            <person name="Wu L."/>
            <person name="Ma J."/>
        </authorList>
    </citation>
    <scope>NUCLEOTIDE SEQUENCE [LARGE SCALE GENOMIC DNA]</scope>
    <source>
        <strain evidence="9">JCM 14559</strain>
    </source>
</reference>
<dbReference type="EMBL" id="BAAANS010000013">
    <property type="protein sequence ID" value="GAA2095460.1"/>
    <property type="molecule type" value="Genomic_DNA"/>
</dbReference>
<dbReference type="RefSeq" id="WP_344551957.1">
    <property type="nucleotide sequence ID" value="NZ_BAAANS010000013.1"/>
</dbReference>
<dbReference type="InterPro" id="IPR043149">
    <property type="entry name" value="TagF_N"/>
</dbReference>
<organism evidence="8 9">
    <name type="scientific">Kitasatospora saccharophila</name>
    <dbReference type="NCBI Taxonomy" id="407973"/>
    <lineage>
        <taxon>Bacteria</taxon>
        <taxon>Bacillati</taxon>
        <taxon>Actinomycetota</taxon>
        <taxon>Actinomycetes</taxon>
        <taxon>Kitasatosporales</taxon>
        <taxon>Streptomycetaceae</taxon>
        <taxon>Kitasatospora</taxon>
    </lineage>
</organism>
<gene>
    <name evidence="8" type="ORF">GCM10009759_23700</name>
</gene>
<dbReference type="Pfam" id="PF00535">
    <property type="entry name" value="Glycos_transf_2"/>
    <property type="match status" value="1"/>
</dbReference>
<dbReference type="Pfam" id="PF04464">
    <property type="entry name" value="Glyphos_transf"/>
    <property type="match status" value="1"/>
</dbReference>
<sequence>MAPRLSVVVPIYNVERYLEECLDSIAAQTFADFECVMVDDGSKDSSAEIARAYAAKDSRFRLVQQVNKGLGAARNTGYRNVSEGSEFLAFVDSDDTMPPSAYELMIGTLDETGSDFCTGNVLRFRAVGHYQSGGHRKPFAATRLRTHITEIPALITDRTAWNKVYRRSFFDGAGVLYPEGILYEDAPVSVPHHFLARRVDVLAEPIYHWREREVGEMSITQMKTNPKGVIDRVKSMELVRDWLSAQGDPKFRKYLRTYDENNLVEEIPMFFGSVLEGDAEYNAAYLESVGRLLRAIGPEPVRKLRAPLRLKYHLTLQGRLEELIEQLRFERESNGAAPARGLLRPYADYPFLRGGRKSVPADVLRLKNALVMRSRVYDAHWEDGRLKVTGHAFPEHLGAANKHDMVKALILREAKGRGVVAVQTKAQFSPEATSSSPHDLYSCDWAGFAASIDPQRLKSRGSWKEGSWRVLVAGVGKGGVYKGRVSVGWHDRSEYPPAHWIEDDVRIVPWSRDGHLLLRVERVRARAVAASARDGVLELNGLIRSGPDLAGAELRLKHVESDRELFSELELGTPVGRELPFTTRVRIADLTAVRESWDALDPTAEERTRDRWDLELKLADGSALSLVLDDRAAPVELHLPLGDGGRALYAKPSPSGYLQLCDQVLQPVIEEVLAAPDGEGFVVSGSFPLPGVHRYELVIRHPKRQEEHAYPVEIADGRFRAALPAVPTASFAGRVPLHKGTWAVLFRPVGAPVDSLWPSAALDVRTFEALPLELEARGKRVALERRGFDSLALESHDSLAPEERSGHRQRLLRLAYTEQEFGPLTDTVLYHTVREDWWAADGGLYGDSPRAVHEELVRRGLPLRHLWTSVDLQAELPQTAECVRHRSPEWFRALSTAKYIVTSTHLPTYFRRRPGQVVLQTWQGVPLKRIGTDFEKVWFTDSGYLKHLKEEVPQWSLLTAGNRWSAPVLRRAFGFEGEVLESGSPRNDLLFAADREKTAERVREQLGLPEGKKVVLYAPTFREDRRLPDGGYQLNLQLDLEAARAALGEDQVLLVRGHEVVRGQIAEAGNGYVWDVSTYPDAAELLLVADVLVTDYSASVFDFMNTGRPVLFFTYDLEHYRDNLRGFSFDFEAQAPGPLLRTSAEVVAALGDLPRVSAEYADKYAAFREAYGDLDDGRAAARVVDALLAEGEKGSAGSAR</sequence>
<comment type="similarity">
    <text evidence="2">Belongs to the CDP-glycerol glycerophosphotransferase family.</text>
</comment>
<dbReference type="InterPro" id="IPR051612">
    <property type="entry name" value="Teichoic_Acid_Biosynth"/>
</dbReference>
<proteinExistence type="inferred from homology"/>
<dbReference type="Gene3D" id="3.40.50.11820">
    <property type="match status" value="1"/>
</dbReference>
<evidence type="ECO:0000259" key="7">
    <source>
        <dbReference type="Pfam" id="PF00535"/>
    </source>
</evidence>
<keyword evidence="5" id="KW-0777">Teichoic acid biosynthesis</keyword>
<evidence type="ECO:0000256" key="3">
    <source>
        <dbReference type="ARBA" id="ARBA00022475"/>
    </source>
</evidence>
<dbReference type="PANTHER" id="PTHR37316">
    <property type="entry name" value="TEICHOIC ACID GLYCEROL-PHOSPHATE PRIMASE"/>
    <property type="match status" value="1"/>
</dbReference>
<keyword evidence="4" id="KW-0808">Transferase</keyword>